<dbReference type="RefSeq" id="WP_162668741.1">
    <property type="nucleotide sequence ID" value="NZ_LR593886.1"/>
</dbReference>
<organism evidence="1 2">
    <name type="scientific">Gemmata massiliana</name>
    <dbReference type="NCBI Taxonomy" id="1210884"/>
    <lineage>
        <taxon>Bacteria</taxon>
        <taxon>Pseudomonadati</taxon>
        <taxon>Planctomycetota</taxon>
        <taxon>Planctomycetia</taxon>
        <taxon>Gemmatales</taxon>
        <taxon>Gemmataceae</taxon>
        <taxon>Gemmata</taxon>
    </lineage>
</organism>
<accession>A0A6P2CZ51</accession>
<proteinExistence type="predicted"/>
<reference evidence="1 2" key="1">
    <citation type="submission" date="2019-05" db="EMBL/GenBank/DDBJ databases">
        <authorList>
            <consortium name="Science for Life Laboratories"/>
        </authorList>
    </citation>
    <scope>NUCLEOTIDE SEQUENCE [LARGE SCALE GENOMIC DNA]</scope>
    <source>
        <strain evidence="1">Soil9</strain>
    </source>
</reference>
<evidence type="ECO:0000313" key="1">
    <source>
        <dbReference type="EMBL" id="VTR94133.1"/>
    </source>
</evidence>
<gene>
    <name evidence="1" type="ORF">SOIL9_35810</name>
</gene>
<protein>
    <submittedName>
        <fullName evidence="1">Uncharacterized protein</fullName>
    </submittedName>
</protein>
<keyword evidence="2" id="KW-1185">Reference proteome</keyword>
<dbReference type="KEGG" id="gms:SOIL9_35810"/>
<name>A0A6P2CZ51_9BACT</name>
<sequence length="128" mass="14952">MMARVHTDLEVARLLLHRKRYVIVGESNFTRDAVRIQETLRHLIRLLRAFQPYNAQVIRDAWDAARLPPVASDDYDAKTYLDAADELPREAAGFEWACRAFLATLDTEVLDNGRRRTRRRSRADRSNR</sequence>
<dbReference type="EMBL" id="LR593886">
    <property type="protein sequence ID" value="VTR94133.1"/>
    <property type="molecule type" value="Genomic_DNA"/>
</dbReference>
<dbReference type="Proteomes" id="UP000464178">
    <property type="component" value="Chromosome"/>
</dbReference>
<evidence type="ECO:0000313" key="2">
    <source>
        <dbReference type="Proteomes" id="UP000464178"/>
    </source>
</evidence>
<dbReference type="AlphaFoldDB" id="A0A6P2CZ51"/>